<dbReference type="Pfam" id="PF03591">
    <property type="entry name" value="AzlC"/>
    <property type="match status" value="1"/>
</dbReference>
<dbReference type="OrthoDB" id="3177005at2"/>
<dbReference type="EMBL" id="VFPH01000003">
    <property type="protein sequence ID" value="TQM36227.1"/>
    <property type="molecule type" value="Genomic_DNA"/>
</dbReference>
<evidence type="ECO:0000313" key="9">
    <source>
        <dbReference type="EMBL" id="TQM36227.1"/>
    </source>
</evidence>
<comment type="similarity">
    <text evidence="2">Belongs to the AzlC family.</text>
</comment>
<name>A0A543FQX5_9PSEU</name>
<proteinExistence type="inferred from homology"/>
<comment type="caution">
    <text evidence="9">The sequence shown here is derived from an EMBL/GenBank/DDBJ whole genome shotgun (WGS) entry which is preliminary data.</text>
</comment>
<accession>A0A543FQX5</accession>
<organism evidence="9 10">
    <name type="scientific">Pseudonocardia cypriaca</name>
    <dbReference type="NCBI Taxonomy" id="882449"/>
    <lineage>
        <taxon>Bacteria</taxon>
        <taxon>Bacillati</taxon>
        <taxon>Actinomycetota</taxon>
        <taxon>Actinomycetes</taxon>
        <taxon>Pseudonocardiales</taxon>
        <taxon>Pseudonocardiaceae</taxon>
        <taxon>Pseudonocardia</taxon>
    </lineage>
</organism>
<evidence type="ECO:0000256" key="7">
    <source>
        <dbReference type="ARBA" id="ARBA00023136"/>
    </source>
</evidence>
<keyword evidence="4" id="KW-1003">Cell membrane</keyword>
<gene>
    <name evidence="9" type="ORF">FB388_7684</name>
</gene>
<sequence length="229" mass="23190">MTHPPATARDLRAARDTLPVALSVAPFGLVIGATATQLGVPPLADMAAAATVFAGAAHFAPLTMFAAGAGVLAALGTAVLINARLLLYSAALEPRFRDQPRWFRWFGPALLIDQTYLMVLARDDLGDPARFRRYWLVGGGLLLATWVAVVGIGGVLGPLLPAGSPLDAAAVVVLAGMLGPRLAAVRPALIAFTALVVAVVAAPLPGGVGLVAGIVAGIAAGALLDRTPS</sequence>
<reference evidence="9 10" key="1">
    <citation type="submission" date="2019-06" db="EMBL/GenBank/DDBJ databases">
        <title>Sequencing the genomes of 1000 actinobacteria strains.</title>
        <authorList>
            <person name="Klenk H.-P."/>
        </authorList>
    </citation>
    <scope>NUCLEOTIDE SEQUENCE [LARGE SCALE GENOMIC DNA]</scope>
    <source>
        <strain evidence="9 10">DSM 45511</strain>
    </source>
</reference>
<dbReference type="GO" id="GO:0005886">
    <property type="term" value="C:plasma membrane"/>
    <property type="evidence" value="ECO:0007669"/>
    <property type="project" value="UniProtKB-SubCell"/>
</dbReference>
<keyword evidence="7 8" id="KW-0472">Membrane</keyword>
<keyword evidence="3" id="KW-0813">Transport</keyword>
<dbReference type="InterPro" id="IPR011606">
    <property type="entry name" value="Brnchd-chn_aa_trnsp_permease"/>
</dbReference>
<protein>
    <submittedName>
        <fullName evidence="9">Putative branched-subunit amino acid permease</fullName>
    </submittedName>
</protein>
<dbReference type="GO" id="GO:1903785">
    <property type="term" value="P:L-valine transmembrane transport"/>
    <property type="evidence" value="ECO:0007669"/>
    <property type="project" value="TreeGrafter"/>
</dbReference>
<evidence type="ECO:0000256" key="8">
    <source>
        <dbReference type="SAM" id="Phobius"/>
    </source>
</evidence>
<dbReference type="Proteomes" id="UP000319818">
    <property type="component" value="Unassembled WGS sequence"/>
</dbReference>
<feature type="transmembrane region" description="Helical" evidence="8">
    <location>
        <begin position="168"/>
        <end position="201"/>
    </location>
</feature>
<evidence type="ECO:0000256" key="1">
    <source>
        <dbReference type="ARBA" id="ARBA00004651"/>
    </source>
</evidence>
<evidence type="ECO:0000256" key="5">
    <source>
        <dbReference type="ARBA" id="ARBA00022692"/>
    </source>
</evidence>
<feature type="transmembrane region" description="Helical" evidence="8">
    <location>
        <begin position="20"/>
        <end position="39"/>
    </location>
</feature>
<dbReference type="PANTHER" id="PTHR34979">
    <property type="entry name" value="INNER MEMBRANE PROTEIN YGAZ"/>
    <property type="match status" value="1"/>
</dbReference>
<evidence type="ECO:0000256" key="2">
    <source>
        <dbReference type="ARBA" id="ARBA00010735"/>
    </source>
</evidence>
<feature type="transmembrane region" description="Helical" evidence="8">
    <location>
        <begin position="59"/>
        <end position="81"/>
    </location>
</feature>
<evidence type="ECO:0000256" key="6">
    <source>
        <dbReference type="ARBA" id="ARBA00022989"/>
    </source>
</evidence>
<feature type="transmembrane region" description="Helical" evidence="8">
    <location>
        <begin position="134"/>
        <end position="156"/>
    </location>
</feature>
<evidence type="ECO:0000313" key="10">
    <source>
        <dbReference type="Proteomes" id="UP000319818"/>
    </source>
</evidence>
<dbReference type="AlphaFoldDB" id="A0A543FQX5"/>
<feature type="transmembrane region" description="Helical" evidence="8">
    <location>
        <begin position="207"/>
        <end position="224"/>
    </location>
</feature>
<keyword evidence="10" id="KW-1185">Reference proteome</keyword>
<keyword evidence="5 8" id="KW-0812">Transmembrane</keyword>
<dbReference type="PANTHER" id="PTHR34979:SF1">
    <property type="entry name" value="INNER MEMBRANE PROTEIN YGAZ"/>
    <property type="match status" value="1"/>
</dbReference>
<comment type="subcellular location">
    <subcellularLocation>
        <location evidence="1">Cell membrane</location>
        <topology evidence="1">Multi-pass membrane protein</topology>
    </subcellularLocation>
</comment>
<keyword evidence="6 8" id="KW-1133">Transmembrane helix</keyword>
<evidence type="ECO:0000256" key="4">
    <source>
        <dbReference type="ARBA" id="ARBA00022475"/>
    </source>
</evidence>
<dbReference type="RefSeq" id="WP_142107466.1">
    <property type="nucleotide sequence ID" value="NZ_VFPH01000003.1"/>
</dbReference>
<evidence type="ECO:0000256" key="3">
    <source>
        <dbReference type="ARBA" id="ARBA00022448"/>
    </source>
</evidence>